<dbReference type="RefSeq" id="WP_239834393.1">
    <property type="nucleotide sequence ID" value="NZ_NFHF01000001.1"/>
</dbReference>
<organism evidence="3 4">
    <name type="scientific">Ligilactobacillus salivarius</name>
    <dbReference type="NCBI Taxonomy" id="1624"/>
    <lineage>
        <taxon>Bacteria</taxon>
        <taxon>Bacillati</taxon>
        <taxon>Bacillota</taxon>
        <taxon>Bacilli</taxon>
        <taxon>Lactobacillales</taxon>
        <taxon>Lactobacillaceae</taxon>
        <taxon>Ligilactobacillus</taxon>
    </lineage>
</organism>
<dbReference type="Gene3D" id="3.90.70.10">
    <property type="entry name" value="Cysteine proteinases"/>
    <property type="match status" value="1"/>
</dbReference>
<feature type="non-terminal residue" evidence="3">
    <location>
        <position position="1"/>
    </location>
</feature>
<gene>
    <name evidence="3" type="ORF">B5G36_00005</name>
</gene>
<evidence type="ECO:0000313" key="3">
    <source>
        <dbReference type="EMBL" id="OUN19624.1"/>
    </source>
</evidence>
<dbReference type="InterPro" id="IPR039564">
    <property type="entry name" value="Peptidase_C39-like"/>
</dbReference>
<reference evidence="4" key="1">
    <citation type="submission" date="2017-04" db="EMBL/GenBank/DDBJ databases">
        <title>Function of individual gut microbiota members based on whole genome sequencing of pure cultures obtained from chicken caecum.</title>
        <authorList>
            <person name="Medvecky M."/>
            <person name="Cejkova D."/>
            <person name="Polansky O."/>
            <person name="Karasova D."/>
            <person name="Kubasova T."/>
            <person name="Cizek A."/>
            <person name="Rychlik I."/>
        </authorList>
    </citation>
    <scope>NUCLEOTIDE SEQUENCE [LARGE SCALE GENOMIC DNA]</scope>
    <source>
        <strain evidence="4">An84</strain>
    </source>
</reference>
<dbReference type="Gene3D" id="2.10.270.10">
    <property type="entry name" value="Cholin Binding"/>
    <property type="match status" value="2"/>
</dbReference>
<dbReference type="Proteomes" id="UP000196255">
    <property type="component" value="Unassembled WGS sequence"/>
</dbReference>
<evidence type="ECO:0000313" key="4">
    <source>
        <dbReference type="Proteomes" id="UP000196255"/>
    </source>
</evidence>
<dbReference type="EMBL" id="NFHF01000001">
    <property type="protein sequence ID" value="OUN19624.1"/>
    <property type="molecule type" value="Genomic_DNA"/>
</dbReference>
<dbReference type="PANTHER" id="PTHR37806">
    <property type="entry name" value="LMO0724 PROTEIN"/>
    <property type="match status" value="1"/>
</dbReference>
<dbReference type="AlphaFoldDB" id="A0AB36MJT9"/>
<evidence type="ECO:0000259" key="2">
    <source>
        <dbReference type="Pfam" id="PF13529"/>
    </source>
</evidence>
<keyword evidence="1" id="KW-0677">Repeat</keyword>
<dbReference type="Pfam" id="PF13529">
    <property type="entry name" value="Peptidase_C39_2"/>
    <property type="match status" value="1"/>
</dbReference>
<dbReference type="InterPro" id="IPR018337">
    <property type="entry name" value="Cell_wall/Cho-bd_repeat"/>
</dbReference>
<evidence type="ECO:0000256" key="1">
    <source>
        <dbReference type="ARBA" id="ARBA00022737"/>
    </source>
</evidence>
<feature type="domain" description="Peptidase C39-like" evidence="2">
    <location>
        <begin position="135"/>
        <end position="262"/>
    </location>
</feature>
<dbReference type="SUPFAM" id="SSF69360">
    <property type="entry name" value="Cell wall binding repeat"/>
    <property type="match status" value="1"/>
</dbReference>
<accession>A0AB36MJT9</accession>
<proteinExistence type="predicted"/>
<sequence>VGFQKISNNTYYYNKDNGQKEYGQKNIDGSWYMFDDKTGIMKTGFVTIPSQNKTVYYGNNGQMQYGQRNIDGHWYMFDTYNGAMKTGLVYIPEQNKTVYYGSNGQMQYGVFRVGKITYTADHISGAIIGVYNDAEVIGQNPELPTGCEITAVTMMLRYAGANINKIQLANEMPRSNNGDYGFVGNPFSVTGWWVFPTGVAPVVNKHLGHSQVMTGASLESIKNKLLNGHLVVAWVANMNGFVNHAIALTGYNGNTLYYNNPWTARKESMSVSSFYTHWNADKQRALSY</sequence>
<name>A0AB36MJT9_9LACO</name>
<protein>
    <recommendedName>
        <fullName evidence="2">Peptidase C39-like domain-containing protein</fullName>
    </recommendedName>
</protein>
<dbReference type="Pfam" id="PF19127">
    <property type="entry name" value="Choline_bind_3"/>
    <property type="match status" value="1"/>
</dbReference>
<dbReference type="PANTHER" id="PTHR37806:SF1">
    <property type="entry name" value="PEPTIDASE C39-LIKE DOMAIN-CONTAINING PROTEIN"/>
    <property type="match status" value="1"/>
</dbReference>
<comment type="caution">
    <text evidence="3">The sequence shown here is derived from an EMBL/GenBank/DDBJ whole genome shotgun (WGS) entry which is preliminary data.</text>
</comment>